<dbReference type="AlphaFoldDB" id="A0A1S2MDC4"/>
<reference evidence="1" key="1">
    <citation type="submission" date="2016-10" db="EMBL/GenBank/DDBJ databases">
        <title>Draft genome sequences of four alkaliphilic bacteria belonging to the Anaerobacillus genus.</title>
        <authorList>
            <person name="Bassil N.M."/>
            <person name="Lloyd J.R."/>
        </authorList>
    </citation>
    <scope>NUCLEOTIDE SEQUENCE [LARGE SCALE GENOMIC DNA]</scope>
    <source>
        <strain evidence="1">NB2006</strain>
    </source>
</reference>
<evidence type="ECO:0000313" key="1">
    <source>
        <dbReference type="EMBL" id="OIJ22748.1"/>
    </source>
</evidence>
<organism evidence="1">
    <name type="scientific">Anaerobacillus isosaccharinicus</name>
    <dbReference type="NCBI Taxonomy" id="1532552"/>
    <lineage>
        <taxon>Bacteria</taxon>
        <taxon>Bacillati</taxon>
        <taxon>Bacillota</taxon>
        <taxon>Bacilli</taxon>
        <taxon>Bacillales</taxon>
        <taxon>Bacillaceae</taxon>
        <taxon>Anaerobacillus</taxon>
    </lineage>
</organism>
<comment type="caution">
    <text evidence="1">The sequence shown here is derived from an EMBL/GenBank/DDBJ whole genome shotgun (WGS) entry which is preliminary data.</text>
</comment>
<name>A0A1S2MDC4_9BACI</name>
<sequence>MSILRELQIGASLERTGMYQQNYVVEQKNVSAILISIQLRCGEAPHDAENGRHFWSWIN</sequence>
<protein>
    <submittedName>
        <fullName evidence="1">Uncharacterized protein</fullName>
    </submittedName>
</protein>
<dbReference type="EMBL" id="LQXD01000030">
    <property type="protein sequence ID" value="OIJ22748.1"/>
    <property type="molecule type" value="Genomic_DNA"/>
</dbReference>
<gene>
    <name evidence="1" type="ORF">AWH56_04700</name>
</gene>
<proteinExistence type="predicted"/>
<accession>A0A1S2MDC4</accession>